<dbReference type="PANTHER" id="PTHR11895:SF151">
    <property type="entry name" value="GLUTAMYL-TRNA(GLN) AMIDOTRANSFERASE SUBUNIT A"/>
    <property type="match status" value="1"/>
</dbReference>
<dbReference type="SUPFAM" id="SSF75304">
    <property type="entry name" value="Amidase signature (AS) enzymes"/>
    <property type="match status" value="1"/>
</dbReference>
<keyword evidence="3" id="KW-0808">Transferase</keyword>
<evidence type="ECO:0000313" key="3">
    <source>
        <dbReference type="EMBL" id="SKA37148.1"/>
    </source>
</evidence>
<dbReference type="InterPro" id="IPR023631">
    <property type="entry name" value="Amidase_dom"/>
</dbReference>
<protein>
    <submittedName>
        <fullName evidence="3">Aspartyl-tRNA(Asn)/glutamyl-tRNA(Gln) amidotransferase subunit A</fullName>
    </submittedName>
</protein>
<dbReference type="GO" id="GO:0016740">
    <property type="term" value="F:transferase activity"/>
    <property type="evidence" value="ECO:0007669"/>
    <property type="project" value="UniProtKB-KW"/>
</dbReference>
<gene>
    <name evidence="3" type="ORF">SAMN02745126_05895</name>
</gene>
<dbReference type="Gene3D" id="3.90.1300.10">
    <property type="entry name" value="Amidase signature (AS) domain"/>
    <property type="match status" value="1"/>
</dbReference>
<sequence>MTDLLDHGAAAIARAVRSGKVKARHIAEMAIARVEALNPALTAIVDFNPAEARASADAVDARLKQGFDGPILGVPYTVKDTTWVAGRRVTNGSLLYKDFIPPRNAVAVERLKEAGGVFLGMTNTPEMAAKGHTENKVYGPTRHPLDHNLTPGGSSGGAAAALAAGFSPIALGTDGGGSGRRPASHCGVVGLKTSAGAIPNPFGFGGAYGPLYGVTAPMGRTVADAKVAFEVMAGPDPHDPHSVPTLDIPPPAQPRIAFSPRLGLGVAVDPDVMSAVEAAVEKLRAAGWRIELADIAWPEGTNEAAFGAVNAAASALLYGERERQDKALFGDNVTALIERGRTLAGTEVVAAYRFADACARAVAEFFTRYDYLITPTTACVSWPVEQVSPKVIENREVGPRGHAVFTPLFNLALVPGISVPCGTGRAGLPVGLQIVAPRLHDRPLLAMAQRAETALTQ</sequence>
<evidence type="ECO:0000256" key="1">
    <source>
        <dbReference type="ARBA" id="ARBA00009199"/>
    </source>
</evidence>
<comment type="similarity">
    <text evidence="1">Belongs to the amidase family.</text>
</comment>
<keyword evidence="4" id="KW-1185">Reference proteome</keyword>
<dbReference type="InterPro" id="IPR000120">
    <property type="entry name" value="Amidase"/>
</dbReference>
<organism evidence="3 4">
    <name type="scientific">Enhydrobacter aerosaccus</name>
    <dbReference type="NCBI Taxonomy" id="225324"/>
    <lineage>
        <taxon>Bacteria</taxon>
        <taxon>Pseudomonadati</taxon>
        <taxon>Pseudomonadota</taxon>
        <taxon>Alphaproteobacteria</taxon>
        <taxon>Hyphomicrobiales</taxon>
        <taxon>Enhydrobacter</taxon>
    </lineage>
</organism>
<dbReference type="InterPro" id="IPR036928">
    <property type="entry name" value="AS_sf"/>
</dbReference>
<name>A0A1T4TAE9_9HYPH</name>
<dbReference type="STRING" id="225324.SAMN02745126_05895"/>
<dbReference type="Pfam" id="PF01425">
    <property type="entry name" value="Amidase"/>
    <property type="match status" value="1"/>
</dbReference>
<dbReference type="OrthoDB" id="7245165at2"/>
<evidence type="ECO:0000259" key="2">
    <source>
        <dbReference type="Pfam" id="PF01425"/>
    </source>
</evidence>
<dbReference type="Proteomes" id="UP000190092">
    <property type="component" value="Unassembled WGS sequence"/>
</dbReference>
<reference evidence="4" key="1">
    <citation type="submission" date="2017-02" db="EMBL/GenBank/DDBJ databases">
        <authorList>
            <person name="Varghese N."/>
            <person name="Submissions S."/>
        </authorList>
    </citation>
    <scope>NUCLEOTIDE SEQUENCE [LARGE SCALE GENOMIC DNA]</scope>
    <source>
        <strain evidence="4">ATCC 27094</strain>
    </source>
</reference>
<evidence type="ECO:0000313" key="4">
    <source>
        <dbReference type="Proteomes" id="UP000190092"/>
    </source>
</evidence>
<dbReference type="PANTHER" id="PTHR11895">
    <property type="entry name" value="TRANSAMIDASE"/>
    <property type="match status" value="1"/>
</dbReference>
<proteinExistence type="inferred from homology"/>
<feature type="domain" description="Amidase" evidence="2">
    <location>
        <begin position="28"/>
        <end position="445"/>
    </location>
</feature>
<dbReference type="RefSeq" id="WP_085937630.1">
    <property type="nucleotide sequence ID" value="NZ_FUWJ01000014.1"/>
</dbReference>
<dbReference type="EMBL" id="FUWJ01000014">
    <property type="protein sequence ID" value="SKA37148.1"/>
    <property type="molecule type" value="Genomic_DNA"/>
</dbReference>
<accession>A0A1T4TAE9</accession>
<dbReference type="AlphaFoldDB" id="A0A1T4TAE9"/>